<proteinExistence type="predicted"/>
<evidence type="ECO:0000313" key="2">
    <source>
        <dbReference type="EMBL" id="KAK3334904.1"/>
    </source>
</evidence>
<feature type="signal peptide" evidence="1">
    <location>
        <begin position="1"/>
        <end position="18"/>
    </location>
</feature>
<dbReference type="GeneID" id="87860737"/>
<sequence>MLSSRFPSLLNIVTKLMGMLVCVSNFSSPSFPVPPGPLVPSPSIRLLPLSTLAYHEMRCAWEKMLRKAVVRKPTAQTTVPFPPARVNSKNQDRLCHCHTVMPHCLV</sequence>
<keyword evidence="3" id="KW-1185">Reference proteome</keyword>
<dbReference type="EMBL" id="JAUEPP010000009">
    <property type="protein sequence ID" value="KAK3334904.1"/>
    <property type="molecule type" value="Genomic_DNA"/>
</dbReference>
<name>A0AAE0J128_9PEZI</name>
<comment type="caution">
    <text evidence="2">The sequence shown here is derived from an EMBL/GenBank/DDBJ whole genome shotgun (WGS) entry which is preliminary data.</text>
</comment>
<evidence type="ECO:0000256" key="1">
    <source>
        <dbReference type="SAM" id="SignalP"/>
    </source>
</evidence>
<dbReference type="RefSeq" id="XP_062677070.1">
    <property type="nucleotide sequence ID" value="XM_062823583.1"/>
</dbReference>
<keyword evidence="1" id="KW-0732">Signal</keyword>
<feature type="chain" id="PRO_5042244919" description="Secreted protein" evidence="1">
    <location>
        <begin position="19"/>
        <end position="106"/>
    </location>
</feature>
<evidence type="ECO:0000313" key="3">
    <source>
        <dbReference type="Proteomes" id="UP001278500"/>
    </source>
</evidence>
<gene>
    <name evidence="2" type="ORF">B0H65DRAFT_337067</name>
</gene>
<dbReference type="AlphaFoldDB" id="A0AAE0J128"/>
<reference evidence="2" key="2">
    <citation type="submission" date="2023-06" db="EMBL/GenBank/DDBJ databases">
        <authorList>
            <consortium name="Lawrence Berkeley National Laboratory"/>
            <person name="Haridas S."/>
            <person name="Hensen N."/>
            <person name="Bonometti L."/>
            <person name="Westerberg I."/>
            <person name="Brannstrom I.O."/>
            <person name="Guillou S."/>
            <person name="Cros-Aarteil S."/>
            <person name="Calhoun S."/>
            <person name="Kuo A."/>
            <person name="Mondo S."/>
            <person name="Pangilinan J."/>
            <person name="Riley R."/>
            <person name="Labutti K."/>
            <person name="Andreopoulos B."/>
            <person name="Lipzen A."/>
            <person name="Chen C."/>
            <person name="Yanf M."/>
            <person name="Daum C."/>
            <person name="Ng V."/>
            <person name="Clum A."/>
            <person name="Steindorff A."/>
            <person name="Ohm R."/>
            <person name="Martin F."/>
            <person name="Silar P."/>
            <person name="Natvig D."/>
            <person name="Lalanne C."/>
            <person name="Gautier V."/>
            <person name="Ament-Velasquez S.L."/>
            <person name="Kruys A."/>
            <person name="Hutchinson M.I."/>
            <person name="Powell A.J."/>
            <person name="Barry K."/>
            <person name="Miller A.N."/>
            <person name="Grigoriev I.V."/>
            <person name="Debuchy R."/>
            <person name="Gladieux P."/>
            <person name="Thoren M.H."/>
            <person name="Johannesson H."/>
        </authorList>
    </citation>
    <scope>NUCLEOTIDE SEQUENCE</scope>
    <source>
        <strain evidence="2">CBS 560.94</strain>
    </source>
</reference>
<dbReference type="Proteomes" id="UP001278500">
    <property type="component" value="Unassembled WGS sequence"/>
</dbReference>
<protein>
    <recommendedName>
        <fullName evidence="4">Secreted protein</fullName>
    </recommendedName>
</protein>
<evidence type="ECO:0008006" key="4">
    <source>
        <dbReference type="Google" id="ProtNLM"/>
    </source>
</evidence>
<organism evidence="2 3">
    <name type="scientific">Neurospora tetraspora</name>
    <dbReference type="NCBI Taxonomy" id="94610"/>
    <lineage>
        <taxon>Eukaryota</taxon>
        <taxon>Fungi</taxon>
        <taxon>Dikarya</taxon>
        <taxon>Ascomycota</taxon>
        <taxon>Pezizomycotina</taxon>
        <taxon>Sordariomycetes</taxon>
        <taxon>Sordariomycetidae</taxon>
        <taxon>Sordariales</taxon>
        <taxon>Sordariaceae</taxon>
        <taxon>Neurospora</taxon>
    </lineage>
</organism>
<reference evidence="2" key="1">
    <citation type="journal article" date="2023" name="Mol. Phylogenet. Evol.">
        <title>Genome-scale phylogeny and comparative genomics of the fungal order Sordariales.</title>
        <authorList>
            <person name="Hensen N."/>
            <person name="Bonometti L."/>
            <person name="Westerberg I."/>
            <person name="Brannstrom I.O."/>
            <person name="Guillou S."/>
            <person name="Cros-Aarteil S."/>
            <person name="Calhoun S."/>
            <person name="Haridas S."/>
            <person name="Kuo A."/>
            <person name="Mondo S."/>
            <person name="Pangilinan J."/>
            <person name="Riley R."/>
            <person name="LaButti K."/>
            <person name="Andreopoulos B."/>
            <person name="Lipzen A."/>
            <person name="Chen C."/>
            <person name="Yan M."/>
            <person name="Daum C."/>
            <person name="Ng V."/>
            <person name="Clum A."/>
            <person name="Steindorff A."/>
            <person name="Ohm R.A."/>
            <person name="Martin F."/>
            <person name="Silar P."/>
            <person name="Natvig D.O."/>
            <person name="Lalanne C."/>
            <person name="Gautier V."/>
            <person name="Ament-Velasquez S.L."/>
            <person name="Kruys A."/>
            <person name="Hutchinson M.I."/>
            <person name="Powell A.J."/>
            <person name="Barry K."/>
            <person name="Miller A.N."/>
            <person name="Grigoriev I.V."/>
            <person name="Debuchy R."/>
            <person name="Gladieux P."/>
            <person name="Hiltunen Thoren M."/>
            <person name="Johannesson H."/>
        </authorList>
    </citation>
    <scope>NUCLEOTIDE SEQUENCE</scope>
    <source>
        <strain evidence="2">CBS 560.94</strain>
    </source>
</reference>
<accession>A0AAE0J128</accession>